<accession>A0ABW5BVT8</accession>
<dbReference type="Proteomes" id="UP001597318">
    <property type="component" value="Unassembled WGS sequence"/>
</dbReference>
<comment type="caution">
    <text evidence="1">The sequence shown here is derived from an EMBL/GenBank/DDBJ whole genome shotgun (WGS) entry which is preliminary data.</text>
</comment>
<dbReference type="RefSeq" id="WP_247345170.1">
    <property type="nucleotide sequence ID" value="NZ_CP095550.1"/>
</dbReference>
<evidence type="ECO:0000313" key="2">
    <source>
        <dbReference type="Proteomes" id="UP001597318"/>
    </source>
</evidence>
<gene>
    <name evidence="1" type="ORF">ACFSKK_07950</name>
</gene>
<dbReference type="EMBL" id="JBHUIK010000002">
    <property type="protein sequence ID" value="MFD2213605.1"/>
    <property type="molecule type" value="Genomic_DNA"/>
</dbReference>
<reference evidence="2" key="1">
    <citation type="journal article" date="2019" name="Int. J. Syst. Evol. Microbiol.">
        <title>The Global Catalogue of Microorganisms (GCM) 10K type strain sequencing project: providing services to taxonomists for standard genome sequencing and annotation.</title>
        <authorList>
            <consortium name="The Broad Institute Genomics Platform"/>
            <consortium name="The Broad Institute Genome Sequencing Center for Infectious Disease"/>
            <person name="Wu L."/>
            <person name="Ma J."/>
        </authorList>
    </citation>
    <scope>NUCLEOTIDE SEQUENCE [LARGE SCALE GENOMIC DNA]</scope>
    <source>
        <strain evidence="2">CGMCC 1.15474</strain>
    </source>
</reference>
<protein>
    <submittedName>
        <fullName evidence="1">Nuclease-related domain-containing protein</fullName>
    </submittedName>
</protein>
<sequence length="319" mass="38082">MAQIIKLFDYISRYELDAYRYPSQFIRLKKQQWEKVFQAWENNMFHTVMKVSETPDNQREEEDEKSTFIKKFKKRFSKVEQEQQMIKPLVNDSALDDDELQFQFTTIPKTHEDLKHLFLDYIFRFQIRWASSTIREKSSVDHAIYRDQLLPYFVKRLPDHYLLLYRPVFKLKNAPVELDIILIGTTEIYCLTIVEQLPETVFIGSKEKFWTARRGEAERKLLNPVLSLNRTGTVVKKLIRSQDIDISVKKLIISRNGYVDYPFAPHDITILDKRNYEEWFQRLRTSSAPLKHTQLKAAQVLLSHCLTNSFNRSEWNETT</sequence>
<name>A0ABW5BVT8_9BACI</name>
<dbReference type="InterPro" id="IPR012397">
    <property type="entry name" value="Pullulanase"/>
</dbReference>
<dbReference type="PIRSF" id="PIRSF012560">
    <property type="entry name" value="Pullulanase"/>
    <property type="match status" value="1"/>
</dbReference>
<organism evidence="1 2">
    <name type="scientific">Metabacillus endolithicus</name>
    <dbReference type="NCBI Taxonomy" id="1535204"/>
    <lineage>
        <taxon>Bacteria</taxon>
        <taxon>Bacillati</taxon>
        <taxon>Bacillota</taxon>
        <taxon>Bacilli</taxon>
        <taxon>Bacillales</taxon>
        <taxon>Bacillaceae</taxon>
        <taxon>Metabacillus</taxon>
    </lineage>
</organism>
<evidence type="ECO:0000313" key="1">
    <source>
        <dbReference type="EMBL" id="MFD2213605.1"/>
    </source>
</evidence>
<proteinExistence type="predicted"/>
<keyword evidence="2" id="KW-1185">Reference proteome</keyword>